<dbReference type="SUPFAM" id="SSF55455">
    <property type="entry name" value="SRF-like"/>
    <property type="match status" value="1"/>
</dbReference>
<dbReference type="GO" id="GO:0046983">
    <property type="term" value="F:protein dimerization activity"/>
    <property type="evidence" value="ECO:0007669"/>
    <property type="project" value="InterPro"/>
</dbReference>
<keyword evidence="2" id="KW-0805">Transcription regulation</keyword>
<dbReference type="InterPro" id="IPR002100">
    <property type="entry name" value="TF_MADSbox"/>
</dbReference>
<dbReference type="Proteomes" id="UP001140206">
    <property type="component" value="Chromosome 4"/>
</dbReference>
<comment type="subcellular location">
    <subcellularLocation>
        <location evidence="1">Nucleus</location>
    </subcellularLocation>
</comment>
<feature type="domain" description="MADS-box" evidence="7">
    <location>
        <begin position="3"/>
        <end position="63"/>
    </location>
</feature>
<feature type="transmembrane region" description="Helical" evidence="6">
    <location>
        <begin position="146"/>
        <end position="164"/>
    </location>
</feature>
<keyword evidence="3" id="KW-0238">DNA-binding</keyword>
<protein>
    <submittedName>
        <fullName evidence="8">MADS-box transcription factor</fullName>
    </submittedName>
</protein>
<evidence type="ECO:0000256" key="2">
    <source>
        <dbReference type="ARBA" id="ARBA00023015"/>
    </source>
</evidence>
<keyword evidence="9" id="KW-1185">Reference proteome</keyword>
<comment type="caution">
    <text evidence="8">The sequence shown here is derived from an EMBL/GenBank/DDBJ whole genome shotgun (WGS) entry which is preliminary data.</text>
</comment>
<dbReference type="EMBL" id="JAMFTS010000004">
    <property type="protein sequence ID" value="KAJ4768850.1"/>
    <property type="molecule type" value="Genomic_DNA"/>
</dbReference>
<dbReference type="GO" id="GO:0045944">
    <property type="term" value="P:positive regulation of transcription by RNA polymerase II"/>
    <property type="evidence" value="ECO:0007669"/>
    <property type="project" value="InterPro"/>
</dbReference>
<name>A0AAV8DLL0_9POAL</name>
<dbReference type="AlphaFoldDB" id="A0AAV8DLL0"/>
<dbReference type="CDD" id="cd00265">
    <property type="entry name" value="MADS_MEF2_like"/>
    <property type="match status" value="1"/>
</dbReference>
<proteinExistence type="predicted"/>
<evidence type="ECO:0000256" key="1">
    <source>
        <dbReference type="ARBA" id="ARBA00004123"/>
    </source>
</evidence>
<keyword evidence="4" id="KW-0804">Transcription</keyword>
<evidence type="ECO:0000256" key="6">
    <source>
        <dbReference type="SAM" id="Phobius"/>
    </source>
</evidence>
<keyword evidence="6" id="KW-1133">Transmembrane helix</keyword>
<dbReference type="InterPro" id="IPR036879">
    <property type="entry name" value="TF_MADSbox_sf"/>
</dbReference>
<dbReference type="Gene3D" id="3.40.1810.10">
    <property type="entry name" value="Transcription factor, MADS-box"/>
    <property type="match status" value="1"/>
</dbReference>
<accession>A0AAV8DLL0</accession>
<evidence type="ECO:0000313" key="9">
    <source>
        <dbReference type="Proteomes" id="UP001140206"/>
    </source>
</evidence>
<dbReference type="GO" id="GO:0000977">
    <property type="term" value="F:RNA polymerase II transcription regulatory region sequence-specific DNA binding"/>
    <property type="evidence" value="ECO:0007669"/>
    <property type="project" value="InterPro"/>
</dbReference>
<dbReference type="PROSITE" id="PS50066">
    <property type="entry name" value="MADS_BOX_2"/>
    <property type="match status" value="1"/>
</dbReference>
<dbReference type="PANTHER" id="PTHR48019">
    <property type="entry name" value="SERUM RESPONSE FACTOR HOMOLOG"/>
    <property type="match status" value="1"/>
</dbReference>
<keyword evidence="6" id="KW-0812">Transmembrane</keyword>
<dbReference type="Pfam" id="PF00319">
    <property type="entry name" value="SRF-TF"/>
    <property type="match status" value="1"/>
</dbReference>
<evidence type="ECO:0000259" key="7">
    <source>
        <dbReference type="PROSITE" id="PS50066"/>
    </source>
</evidence>
<dbReference type="SMART" id="SM00432">
    <property type="entry name" value="MADS"/>
    <property type="match status" value="1"/>
</dbReference>
<evidence type="ECO:0000256" key="5">
    <source>
        <dbReference type="ARBA" id="ARBA00023242"/>
    </source>
</evidence>
<dbReference type="GO" id="GO:0050793">
    <property type="term" value="P:regulation of developmental process"/>
    <property type="evidence" value="ECO:0007669"/>
    <property type="project" value="UniProtKB-ARBA"/>
</dbReference>
<keyword evidence="6" id="KW-0472">Membrane</keyword>
<evidence type="ECO:0000256" key="4">
    <source>
        <dbReference type="ARBA" id="ARBA00023163"/>
    </source>
</evidence>
<evidence type="ECO:0000256" key="3">
    <source>
        <dbReference type="ARBA" id="ARBA00023125"/>
    </source>
</evidence>
<gene>
    <name evidence="8" type="ORF">LUZ62_079225</name>
</gene>
<reference evidence="8" key="1">
    <citation type="submission" date="2022-08" db="EMBL/GenBank/DDBJ databases">
        <authorList>
            <person name="Marques A."/>
        </authorList>
    </citation>
    <scope>NUCLEOTIDE SEQUENCE</scope>
    <source>
        <strain evidence="8">RhyPub2mFocal</strain>
        <tissue evidence="8">Leaves</tissue>
    </source>
</reference>
<dbReference type="InterPro" id="IPR050142">
    <property type="entry name" value="MADS-box/MEF2_TF"/>
</dbReference>
<dbReference type="PRINTS" id="PR00404">
    <property type="entry name" value="MADSDOMAIN"/>
</dbReference>
<evidence type="ECO:0000313" key="8">
    <source>
        <dbReference type="EMBL" id="KAJ4768850.1"/>
    </source>
</evidence>
<dbReference type="GO" id="GO:0005634">
    <property type="term" value="C:nucleus"/>
    <property type="evidence" value="ECO:0007669"/>
    <property type="project" value="UniProtKB-SubCell"/>
</dbReference>
<sequence length="187" mass="21140">MAKKRGKVQLKRIEDKTSRQVRFCKRRSGLFKKAFELALLYDAEVALIVFSPAGKLYEYSSSSSIDNTYNRYKRFMLAEGDANKRKDIADLQINCGDASTSSKSNDLTDIPPWLTSANINQMDARELDESKATLKEALRRIKSRKVSGISVVVAIFFCFSQSIYGNSLSTLLLYCDLVALWVDIELL</sequence>
<keyword evidence="5" id="KW-0539">Nucleus</keyword>
<organism evidence="8 9">
    <name type="scientific">Rhynchospora pubera</name>
    <dbReference type="NCBI Taxonomy" id="906938"/>
    <lineage>
        <taxon>Eukaryota</taxon>
        <taxon>Viridiplantae</taxon>
        <taxon>Streptophyta</taxon>
        <taxon>Embryophyta</taxon>
        <taxon>Tracheophyta</taxon>
        <taxon>Spermatophyta</taxon>
        <taxon>Magnoliopsida</taxon>
        <taxon>Liliopsida</taxon>
        <taxon>Poales</taxon>
        <taxon>Cyperaceae</taxon>
        <taxon>Cyperoideae</taxon>
        <taxon>Rhynchosporeae</taxon>
        <taxon>Rhynchospora</taxon>
    </lineage>
</organism>
<dbReference type="FunFam" id="3.40.1810.10:FF:000008">
    <property type="entry name" value="MADS-box transcription factor 1"/>
    <property type="match status" value="1"/>
</dbReference>
<dbReference type="InterPro" id="IPR033896">
    <property type="entry name" value="MEF2-like_N"/>
</dbReference>